<reference evidence="5" key="1">
    <citation type="journal article" date="2019" name="Int. J. Syst. Evol. Microbiol.">
        <title>The Global Catalogue of Microorganisms (GCM) 10K type strain sequencing project: providing services to taxonomists for standard genome sequencing and annotation.</title>
        <authorList>
            <consortium name="The Broad Institute Genomics Platform"/>
            <consortium name="The Broad Institute Genome Sequencing Center for Infectious Disease"/>
            <person name="Wu L."/>
            <person name="Ma J."/>
        </authorList>
    </citation>
    <scope>NUCLEOTIDE SEQUENCE [LARGE SCALE GENOMIC DNA]</scope>
    <source>
        <strain evidence="5">KCTC 3950</strain>
    </source>
</reference>
<dbReference type="Proteomes" id="UP001597541">
    <property type="component" value="Unassembled WGS sequence"/>
</dbReference>
<evidence type="ECO:0000256" key="3">
    <source>
        <dbReference type="SAM" id="SignalP"/>
    </source>
</evidence>
<dbReference type="PANTHER" id="PTHR43649">
    <property type="entry name" value="ARABINOSE-BINDING PROTEIN-RELATED"/>
    <property type="match status" value="1"/>
</dbReference>
<comment type="caution">
    <text evidence="4">The sequence shown here is derived from an EMBL/GenBank/DDBJ whole genome shotgun (WGS) entry which is preliminary data.</text>
</comment>
<evidence type="ECO:0000256" key="2">
    <source>
        <dbReference type="SAM" id="MobiDB-lite"/>
    </source>
</evidence>
<feature type="region of interest" description="Disordered" evidence="2">
    <location>
        <begin position="27"/>
        <end position="62"/>
    </location>
</feature>
<proteinExistence type="predicted"/>
<feature type="chain" id="PRO_5045930146" evidence="3">
    <location>
        <begin position="27"/>
        <end position="574"/>
    </location>
</feature>
<keyword evidence="1 3" id="KW-0732">Signal</keyword>
<dbReference type="Gene3D" id="3.40.190.10">
    <property type="entry name" value="Periplasmic binding protein-like II"/>
    <property type="match status" value="3"/>
</dbReference>
<dbReference type="CDD" id="cd13580">
    <property type="entry name" value="PBP2_AlgQ_like_1"/>
    <property type="match status" value="1"/>
</dbReference>
<dbReference type="EMBL" id="JBHUME010000011">
    <property type="protein sequence ID" value="MFD2614219.1"/>
    <property type="molecule type" value="Genomic_DNA"/>
</dbReference>
<protein>
    <submittedName>
        <fullName evidence="4">Extracellular solute-binding protein</fullName>
    </submittedName>
</protein>
<gene>
    <name evidence="4" type="ORF">ACFSUF_17560</name>
</gene>
<dbReference type="SUPFAM" id="SSF53850">
    <property type="entry name" value="Periplasmic binding protein-like II"/>
    <property type="match status" value="1"/>
</dbReference>
<dbReference type="RefSeq" id="WP_377604845.1">
    <property type="nucleotide sequence ID" value="NZ_JBHUME010000011.1"/>
</dbReference>
<keyword evidence="5" id="KW-1185">Reference proteome</keyword>
<accession>A0ABW5PH30</accession>
<feature type="compositionally biased region" description="Low complexity" evidence="2">
    <location>
        <begin position="27"/>
        <end position="56"/>
    </location>
</feature>
<evidence type="ECO:0000256" key="1">
    <source>
        <dbReference type="ARBA" id="ARBA00022729"/>
    </source>
</evidence>
<dbReference type="InterPro" id="IPR050490">
    <property type="entry name" value="Bact_solute-bd_prot1"/>
</dbReference>
<evidence type="ECO:0000313" key="4">
    <source>
        <dbReference type="EMBL" id="MFD2614219.1"/>
    </source>
</evidence>
<evidence type="ECO:0000313" key="5">
    <source>
        <dbReference type="Proteomes" id="UP001597541"/>
    </source>
</evidence>
<name>A0ABW5PH30_9BACL</name>
<organism evidence="4 5">
    <name type="scientific">Paenibacillus gansuensis</name>
    <dbReference type="NCBI Taxonomy" id="306542"/>
    <lineage>
        <taxon>Bacteria</taxon>
        <taxon>Bacillati</taxon>
        <taxon>Bacillota</taxon>
        <taxon>Bacilli</taxon>
        <taxon>Bacillales</taxon>
        <taxon>Paenibacillaceae</taxon>
        <taxon>Paenibacillus</taxon>
    </lineage>
</organism>
<feature type="signal peptide" evidence="3">
    <location>
        <begin position="1"/>
        <end position="26"/>
    </location>
</feature>
<dbReference type="PANTHER" id="PTHR43649:SF33">
    <property type="entry name" value="POLYGALACTURONAN_RHAMNOGALACTURONAN-BINDING PROTEIN YTCQ"/>
    <property type="match status" value="1"/>
</dbReference>
<sequence>MNKRQMYKISAAAMIAMTLLVTSACSGSNSNDNAASGNSSNGANQPANQNANNGAQEAKDPFGPLAEKTEVSIFMNEPDGGPKALDLPDGETVLSNRYTKALSEKLNIEAKFPVVVKGAAGTEKTNLMIASNDITDIILVNYTQYLQMVKSDMVEDLTDVYNEYASPALKEVLQTDEGKALELATIDGKLYGIPSMGTTHNSDPLIWLRKDWLDKLGLKPPTTVDELTPILKAFVEKDPDGNGKKDTAGLATAQGFTGATAAMYGLDPYFDYQKSYVRNWVKGEDGTIQYGSIQPQTKDALAKLRDLYSQGLIPREFAILKVEQATEQVVSGKAGAFFGPWWSGWSPLNDAIKTDPSADWQAYALKDIDGKATAKQETPIGSIAVVKKGFKHPEALVKIINYEYQVTLDDPSKAGGDPYAGLPLPNFHAQPVPIPLWRADSVILDSKGILAASKGEPLPEVAAATAENYKKMGELWAKGIDWLKKNPDSFAEPFSRIVGVKPIIENDIQPIYSEFYGSTKTMERRMTNLDKLEIDAMIKIITGEKPIEYFDEFVTQWKKMGGDQITEEINESMK</sequence>
<dbReference type="PROSITE" id="PS51257">
    <property type="entry name" value="PROKAR_LIPOPROTEIN"/>
    <property type="match status" value="1"/>
</dbReference>